<dbReference type="CDD" id="cd09666">
    <property type="entry name" value="Cas8a2_I-A"/>
    <property type="match status" value="1"/>
</dbReference>
<dbReference type="EMBL" id="DUJP01000018">
    <property type="protein sequence ID" value="HII46680.1"/>
    <property type="molecule type" value="Genomic_DNA"/>
</dbReference>
<reference evidence="1" key="1">
    <citation type="journal article" date="2020" name="bioRxiv">
        <title>A rank-normalized archaeal taxonomy based on genome phylogeny resolves widespread incomplete and uneven classifications.</title>
        <authorList>
            <person name="Rinke C."/>
            <person name="Chuvochina M."/>
            <person name="Mussig A.J."/>
            <person name="Chaumeil P.-A."/>
            <person name="Waite D.W."/>
            <person name="Whitman W.B."/>
            <person name="Parks D.H."/>
            <person name="Hugenholtz P."/>
        </authorList>
    </citation>
    <scope>NUCLEOTIDE SEQUENCE</scope>
    <source>
        <strain evidence="1">UBA8839</strain>
    </source>
</reference>
<dbReference type="GeneID" id="1464843"/>
<gene>
    <name evidence="1" type="primary">cas8a2</name>
    <name evidence="1" type="ORF">HA333_04305</name>
</gene>
<evidence type="ECO:0000313" key="2">
    <source>
        <dbReference type="Proteomes" id="UP000651120"/>
    </source>
</evidence>
<name>A0A832SR83_9CREN</name>
<dbReference type="NCBIfam" id="TIGR01914">
    <property type="entry name" value="cas_Csa4"/>
    <property type="match status" value="1"/>
</dbReference>
<dbReference type="Pfam" id="PF09703">
    <property type="entry name" value="Cas_Csa4"/>
    <property type="match status" value="1"/>
</dbReference>
<organism evidence="1 2">
    <name type="scientific">Pyrobaculum aerophilum</name>
    <dbReference type="NCBI Taxonomy" id="13773"/>
    <lineage>
        <taxon>Archaea</taxon>
        <taxon>Thermoproteota</taxon>
        <taxon>Thermoprotei</taxon>
        <taxon>Thermoproteales</taxon>
        <taxon>Thermoproteaceae</taxon>
        <taxon>Pyrobaculum</taxon>
    </lineage>
</organism>
<evidence type="ECO:0000313" key="1">
    <source>
        <dbReference type="EMBL" id="HII46680.1"/>
    </source>
</evidence>
<dbReference type="OMA" id="CATCFAL"/>
<dbReference type="Proteomes" id="UP000651120">
    <property type="component" value="Unassembled WGS sequence"/>
</dbReference>
<dbReference type="AlphaFoldDB" id="A0A832SR83"/>
<dbReference type="RefSeq" id="WP_011007097.1">
    <property type="nucleotide sequence ID" value="NZ_DUJP01000018.1"/>
</dbReference>
<protein>
    <submittedName>
        <fullName evidence="1">Type I-A CRISPR-associated protein Cas8a2/Csa4</fullName>
    </submittedName>
</protein>
<sequence>MLKEIYTPGHDVFADTLIMHGVVRHLAASGIVEGYVERLGERYKISFEGEPRALADIESVELLLFEIERYVVDGEEPVGRLRKIFDANINISATRSWLAQLSEALVNAELSVFTLDHKAKFREGRTASRRLSTVYLTLSPIYGKYFIENRVAKENKAFGVCHTCFAYLNIGFLYGATTIVIITRDGRRVVQLTPAPRGRISIADLALLQRLTEGYLVRSQEMPTLAYPLYWLSTGETLYATEESLDILVWVTEKRGNFQRVTDAMALDLSRIMEFIAEVKNKTRGWPKFVECLALEGPEILAQLTEVVLFGGDEYTVVRALSTSGKCAEDWRQVDILAEILFTWKLK</sequence>
<proteinExistence type="predicted"/>
<dbReference type="InterPro" id="IPR010184">
    <property type="entry name" value="CRISPR-assoc_prot_MJ0385"/>
</dbReference>
<comment type="caution">
    <text evidence="1">The sequence shown here is derived from an EMBL/GenBank/DDBJ whole genome shotgun (WGS) entry which is preliminary data.</text>
</comment>
<accession>A0A832SR83</accession>